<comment type="similarity">
    <text evidence="14 17">Belongs to the ABC transporter superfamily. UvrA family.</text>
</comment>
<feature type="coiled-coil region" evidence="18">
    <location>
        <begin position="178"/>
        <end position="205"/>
    </location>
</feature>
<evidence type="ECO:0000256" key="11">
    <source>
        <dbReference type="ARBA" id="ARBA00022881"/>
    </source>
</evidence>
<comment type="subunit">
    <text evidence="17">Forms a heterotetramer with UvrB during the search for lesions.</text>
</comment>
<dbReference type="SUPFAM" id="SSF52540">
    <property type="entry name" value="P-loop containing nucleoside triphosphate hydrolases"/>
    <property type="match status" value="2"/>
</dbReference>
<evidence type="ECO:0000313" key="22">
    <source>
        <dbReference type="Proteomes" id="UP000245202"/>
    </source>
</evidence>
<dbReference type="InterPro" id="IPR013815">
    <property type="entry name" value="ATP_grasp_subdomain_1"/>
</dbReference>
<dbReference type="GO" id="GO:0016887">
    <property type="term" value="F:ATP hydrolysis activity"/>
    <property type="evidence" value="ECO:0007669"/>
    <property type="project" value="InterPro"/>
</dbReference>
<evidence type="ECO:0000256" key="6">
    <source>
        <dbReference type="ARBA" id="ARBA00022763"/>
    </source>
</evidence>
<evidence type="ECO:0000256" key="1">
    <source>
        <dbReference type="ARBA" id="ARBA00004496"/>
    </source>
</evidence>
<keyword evidence="2 17" id="KW-0963">Cytoplasm</keyword>
<dbReference type="CDD" id="cd03271">
    <property type="entry name" value="ABC_UvrA_II"/>
    <property type="match status" value="1"/>
</dbReference>
<dbReference type="InterPro" id="IPR027417">
    <property type="entry name" value="P-loop_NTPase"/>
</dbReference>
<evidence type="ECO:0000256" key="19">
    <source>
        <dbReference type="SAM" id="MobiDB-lite"/>
    </source>
</evidence>
<dbReference type="CDD" id="cd03270">
    <property type="entry name" value="ABC_UvrA_I"/>
    <property type="match status" value="1"/>
</dbReference>
<feature type="zinc finger region" description="C4-type" evidence="17">
    <location>
        <begin position="252"/>
        <end position="279"/>
    </location>
</feature>
<dbReference type="InterPro" id="IPR017871">
    <property type="entry name" value="ABC_transporter-like_CS"/>
</dbReference>
<evidence type="ECO:0000256" key="14">
    <source>
        <dbReference type="ARBA" id="ARBA00038000"/>
    </source>
</evidence>
<comment type="function">
    <text evidence="17">The UvrABC repair system catalyzes the recognition and processing of DNA lesions. UvrA is an ATPase and a DNA-binding protein. A damage recognition complex composed of 2 UvrA and 2 UvrB subunits scans DNA for abnormalities. When the presence of a lesion has been verified by UvrB, the UvrA molecules dissociate.</text>
</comment>
<evidence type="ECO:0000256" key="5">
    <source>
        <dbReference type="ARBA" id="ARBA00022741"/>
    </source>
</evidence>
<sequence length="961" mass="106670">MASDKIVVKGARAHNLKNIDVTIPRDKFVVLTGLSGSGKSSLAFDTIYAEGQRRYVESLSAYARQFLGQMEKPDVDSIDGLSPAISIDQKTTSRNPRSTVGTVTEIYDYLRLLFARVGRPHCPEHGIEITSQTIQQMVDRIMEYPERTKLQIMAPVVSGRKGEHSKLLADIQKQGYVRVRVNGELRELSEKIELEKNKKHNIEVIIDRIVVKPDIHARLADSLETALKLAEGRVLVDVMDQEELLFSSNLACPECGFSIDELAPRMFSFNSPFGACPECDGLGAKMIVDPDLLVPDNTKTIEEGAFLAWAGSTSNYYPQFLSAVCVHYGIPQNVPLSEISAEQMKKLLYGTGGEKVRFLYENDFGHRKEAFVPFEGIVNNLERRYRDTASEMMREHIQNYMSAKPCGGCKGQRLRKESLAVTIGSENIAFVTSLSIGEAKRYFDSLDLTKKEQTIAHLILKEINSRLGFLVNVGLEYLTLSRAAGTLSGGEAQRIRLATQIGSSLMGVLYILDEPSIGLHQRDNDRLIETLEHMRNIGNTLIVVEHDEDTMMAADYIIDIGPGAGIHGGQVISQGTPQEVMADENSLTGQYLSGRKFIEVPLTRRATGEKWLEVRGAKENNLRGVNVKIPLGVFTAVTGVSGSGKSTFVNEILYKTLARDLNKAKVRPGQYKEMRGIEHLEKVIDIDQSPIGRTPRSNPATYTGVFDDIRDLYSNTNESKVRGYKKGRFSFNVKGGRCEACRGDGIIKIEMHFLPDVYVPCEICKGKRYNRETLEVKYKGKNIAEVLEMTIEDSCTFFENLPRIHRKVKTLLDVGLGYMTLGQPATTLSGGEAQRVKLAAELYRRSTGTTLYILDEPTTGLHAHDIDRLLTVLHRLVDAGESVLVIEHNLDVIKTADYLIDLGPEGGNGGGTIVATGSPEQVVKVEGSYTGRYLKPILERDRGRTEERKRSLQQVGAGAQE</sequence>
<feature type="compositionally biased region" description="Basic and acidic residues" evidence="19">
    <location>
        <begin position="940"/>
        <end position="950"/>
    </location>
</feature>
<feature type="binding site" evidence="17">
    <location>
        <begin position="639"/>
        <end position="646"/>
    </location>
    <ligand>
        <name>ATP</name>
        <dbReference type="ChEBI" id="CHEBI:30616"/>
    </ligand>
</feature>
<keyword evidence="8 17" id="KW-0863">Zinc-finger</keyword>
<dbReference type="NCBIfam" id="TIGR00630">
    <property type="entry name" value="uvra"/>
    <property type="match status" value="1"/>
</dbReference>
<comment type="subcellular location">
    <subcellularLocation>
        <location evidence="1 17">Cytoplasm</location>
    </subcellularLocation>
</comment>
<dbReference type="PANTHER" id="PTHR43152">
    <property type="entry name" value="UVRABC SYSTEM PROTEIN A"/>
    <property type="match status" value="1"/>
</dbReference>
<keyword evidence="6 17" id="KW-0227">DNA damage</keyword>
<keyword evidence="7 17" id="KW-0228">DNA excision</keyword>
<evidence type="ECO:0000256" key="10">
    <source>
        <dbReference type="ARBA" id="ARBA00022840"/>
    </source>
</evidence>
<keyword evidence="3 17" id="KW-0479">Metal-binding</keyword>
<keyword evidence="5 17" id="KW-0547">Nucleotide-binding</keyword>
<evidence type="ECO:0000256" key="9">
    <source>
        <dbReference type="ARBA" id="ARBA00022833"/>
    </source>
</evidence>
<comment type="caution">
    <text evidence="21">The sequence shown here is derived from an EMBL/GenBank/DDBJ whole genome shotgun (WGS) entry which is preliminary data.</text>
</comment>
<evidence type="ECO:0000256" key="15">
    <source>
        <dbReference type="ARBA" id="ARBA00039316"/>
    </source>
</evidence>
<dbReference type="Proteomes" id="UP000245202">
    <property type="component" value="Unassembled WGS sequence"/>
</dbReference>
<evidence type="ECO:0000256" key="8">
    <source>
        <dbReference type="ARBA" id="ARBA00022771"/>
    </source>
</evidence>
<dbReference type="InterPro" id="IPR004602">
    <property type="entry name" value="UvrA"/>
</dbReference>
<evidence type="ECO:0000256" key="3">
    <source>
        <dbReference type="ARBA" id="ARBA00022723"/>
    </source>
</evidence>
<dbReference type="InterPro" id="IPR041552">
    <property type="entry name" value="UvrA_DNA-bd"/>
</dbReference>
<evidence type="ECO:0000256" key="4">
    <source>
        <dbReference type="ARBA" id="ARBA00022737"/>
    </source>
</evidence>
<dbReference type="InterPro" id="IPR041102">
    <property type="entry name" value="UvrA_inter"/>
</dbReference>
<dbReference type="FunFam" id="1.20.1580.10:FF:000002">
    <property type="entry name" value="UvrABC system protein A"/>
    <property type="match status" value="1"/>
</dbReference>
<keyword evidence="22" id="KW-1185">Reference proteome</keyword>
<dbReference type="Pfam" id="PF17755">
    <property type="entry name" value="UvrA_DNA-bind"/>
    <property type="match status" value="1"/>
</dbReference>
<dbReference type="Gene3D" id="3.30.1490.20">
    <property type="entry name" value="ATP-grasp fold, A domain"/>
    <property type="match status" value="1"/>
</dbReference>
<keyword evidence="11 17" id="KW-0267">Excision nuclease</keyword>
<evidence type="ECO:0000256" key="2">
    <source>
        <dbReference type="ARBA" id="ARBA00022490"/>
    </source>
</evidence>
<feature type="zinc finger region" description="C4-type" evidence="17">
    <location>
        <begin position="738"/>
        <end position="764"/>
    </location>
</feature>
<keyword evidence="12 17" id="KW-0238">DNA-binding</keyword>
<gene>
    <name evidence="17" type="primary">uvrA</name>
    <name evidence="21" type="ORF">PAT3040_02775</name>
</gene>
<dbReference type="Gene3D" id="1.20.1580.10">
    <property type="entry name" value="ABC transporter ATPase like domain"/>
    <property type="match status" value="2"/>
</dbReference>
<proteinExistence type="inferred from homology"/>
<name>A0A2R5EQ27_9BACL</name>
<dbReference type="GO" id="GO:0008270">
    <property type="term" value="F:zinc ion binding"/>
    <property type="evidence" value="ECO:0007669"/>
    <property type="project" value="UniProtKB-UniRule"/>
</dbReference>
<feature type="binding site" evidence="17">
    <location>
        <begin position="33"/>
        <end position="40"/>
    </location>
    <ligand>
        <name>ATP</name>
        <dbReference type="ChEBI" id="CHEBI:30616"/>
    </ligand>
</feature>
<dbReference type="NCBIfam" id="NF001503">
    <property type="entry name" value="PRK00349.1"/>
    <property type="match status" value="1"/>
</dbReference>
<keyword evidence="18" id="KW-0175">Coiled coil</keyword>
<dbReference type="EMBL" id="BDQX01000149">
    <property type="protein sequence ID" value="GBG08205.1"/>
    <property type="molecule type" value="Genomic_DNA"/>
</dbReference>
<dbReference type="GO" id="GO:0005524">
    <property type="term" value="F:ATP binding"/>
    <property type="evidence" value="ECO:0007669"/>
    <property type="project" value="UniProtKB-UniRule"/>
</dbReference>
<protein>
    <recommendedName>
        <fullName evidence="15 17">UvrABC system protein A</fullName>
        <shortName evidence="17">UvrA protein</shortName>
    </recommendedName>
    <alternativeName>
        <fullName evidence="16 17">Excinuclease ABC subunit A</fullName>
    </alternativeName>
</protein>
<dbReference type="PANTHER" id="PTHR43152:SF3">
    <property type="entry name" value="UVRABC SYSTEM PROTEIN A"/>
    <property type="match status" value="1"/>
</dbReference>
<dbReference type="PROSITE" id="PS50893">
    <property type="entry name" value="ABC_TRANSPORTER_2"/>
    <property type="match status" value="1"/>
</dbReference>
<dbReference type="RefSeq" id="WP_108993169.1">
    <property type="nucleotide sequence ID" value="NZ_BDQX01000149.1"/>
</dbReference>
<dbReference type="GO" id="GO:0006289">
    <property type="term" value="P:nucleotide-excision repair"/>
    <property type="evidence" value="ECO:0007669"/>
    <property type="project" value="UniProtKB-UniRule"/>
</dbReference>
<dbReference type="InterPro" id="IPR003439">
    <property type="entry name" value="ABC_transporter-like_ATP-bd"/>
</dbReference>
<dbReference type="Pfam" id="PF17760">
    <property type="entry name" value="UvrA_inter"/>
    <property type="match status" value="1"/>
</dbReference>
<dbReference type="GO" id="GO:0003677">
    <property type="term" value="F:DNA binding"/>
    <property type="evidence" value="ECO:0007669"/>
    <property type="project" value="UniProtKB-UniRule"/>
</dbReference>
<evidence type="ECO:0000256" key="16">
    <source>
        <dbReference type="ARBA" id="ARBA00042156"/>
    </source>
</evidence>
<dbReference type="AlphaFoldDB" id="A0A2R5EQ27"/>
<accession>A0A2R5EQ27</accession>
<evidence type="ECO:0000259" key="20">
    <source>
        <dbReference type="PROSITE" id="PS50893"/>
    </source>
</evidence>
<keyword evidence="17" id="KW-0742">SOS response</keyword>
<keyword evidence="4 17" id="KW-0677">Repeat</keyword>
<keyword evidence="13 17" id="KW-0234">DNA repair</keyword>
<evidence type="ECO:0000256" key="13">
    <source>
        <dbReference type="ARBA" id="ARBA00023204"/>
    </source>
</evidence>
<feature type="region of interest" description="Disordered" evidence="19">
    <location>
        <begin position="940"/>
        <end position="961"/>
    </location>
</feature>
<dbReference type="GO" id="GO:0009380">
    <property type="term" value="C:excinuclease repair complex"/>
    <property type="evidence" value="ECO:0007669"/>
    <property type="project" value="InterPro"/>
</dbReference>
<organism evidence="21 22">
    <name type="scientific">Paenibacillus agaridevorans</name>
    <dbReference type="NCBI Taxonomy" id="171404"/>
    <lineage>
        <taxon>Bacteria</taxon>
        <taxon>Bacillati</taxon>
        <taxon>Bacillota</taxon>
        <taxon>Bacilli</taxon>
        <taxon>Bacillales</taxon>
        <taxon>Paenibacillaceae</taxon>
        <taxon>Paenibacillus</taxon>
    </lineage>
</organism>
<dbReference type="GO" id="GO:0005737">
    <property type="term" value="C:cytoplasm"/>
    <property type="evidence" value="ECO:0007669"/>
    <property type="project" value="UniProtKB-SubCell"/>
</dbReference>
<keyword evidence="10 17" id="KW-0067">ATP-binding</keyword>
<evidence type="ECO:0000256" key="7">
    <source>
        <dbReference type="ARBA" id="ARBA00022769"/>
    </source>
</evidence>
<evidence type="ECO:0000256" key="18">
    <source>
        <dbReference type="SAM" id="Coils"/>
    </source>
</evidence>
<dbReference type="GO" id="GO:0009432">
    <property type="term" value="P:SOS response"/>
    <property type="evidence" value="ECO:0007669"/>
    <property type="project" value="UniProtKB-UniRule"/>
</dbReference>
<dbReference type="GO" id="GO:0009381">
    <property type="term" value="F:excinuclease ABC activity"/>
    <property type="evidence" value="ECO:0007669"/>
    <property type="project" value="UniProtKB-UniRule"/>
</dbReference>
<evidence type="ECO:0000313" key="21">
    <source>
        <dbReference type="EMBL" id="GBG08205.1"/>
    </source>
</evidence>
<reference evidence="21 22" key="1">
    <citation type="submission" date="2017-08" db="EMBL/GenBank/DDBJ databases">
        <title>Substantial Increase in Enzyme Production by Combined Drug-Resistance Mutations in Paenibacillus agaridevorans.</title>
        <authorList>
            <person name="Tanaka Y."/>
            <person name="Funane K."/>
            <person name="Hosaka T."/>
            <person name="Shiwa Y."/>
            <person name="Fujita N."/>
            <person name="Miyazaki T."/>
            <person name="Yoshikawa H."/>
            <person name="Murakami K."/>
            <person name="Kasahara K."/>
            <person name="Inaoka T."/>
            <person name="Hiraga Y."/>
            <person name="Ochi K."/>
        </authorList>
    </citation>
    <scope>NUCLEOTIDE SEQUENCE [LARGE SCALE GENOMIC DNA]</scope>
    <source>
        <strain evidence="21 22">T-3040</strain>
    </source>
</reference>
<dbReference type="Gene3D" id="3.40.50.300">
    <property type="entry name" value="P-loop containing nucleotide triphosphate hydrolases"/>
    <property type="match status" value="2"/>
</dbReference>
<evidence type="ECO:0000256" key="17">
    <source>
        <dbReference type="HAMAP-Rule" id="MF_00205"/>
    </source>
</evidence>
<evidence type="ECO:0000256" key="12">
    <source>
        <dbReference type="ARBA" id="ARBA00023125"/>
    </source>
</evidence>
<dbReference type="Gene3D" id="1.10.8.280">
    <property type="entry name" value="ABC transporter ATPase domain-like"/>
    <property type="match status" value="1"/>
</dbReference>
<dbReference type="PROSITE" id="PS00211">
    <property type="entry name" value="ABC_TRANSPORTER_1"/>
    <property type="match status" value="2"/>
</dbReference>
<feature type="domain" description="ABC transporter" evidence="20">
    <location>
        <begin position="595"/>
        <end position="935"/>
    </location>
</feature>
<keyword evidence="9 17" id="KW-0862">Zinc</keyword>
<dbReference type="HAMAP" id="MF_00205">
    <property type="entry name" value="UvrA"/>
    <property type="match status" value="1"/>
</dbReference>